<feature type="region of interest" description="Disordered" evidence="1">
    <location>
        <begin position="351"/>
        <end position="373"/>
    </location>
</feature>
<accession>A0A1H8WWN9</accession>
<keyword evidence="2" id="KW-1133">Transmembrane helix</keyword>
<name>A0A1H8WWN9_9EURY</name>
<dbReference type="InterPro" id="IPR058278">
    <property type="entry name" value="DUF7972"/>
</dbReference>
<feature type="compositionally biased region" description="Polar residues" evidence="1">
    <location>
        <begin position="353"/>
        <end position="367"/>
    </location>
</feature>
<keyword evidence="2" id="KW-0472">Membrane</keyword>
<keyword evidence="2" id="KW-0812">Transmembrane</keyword>
<feature type="region of interest" description="Disordered" evidence="1">
    <location>
        <begin position="1"/>
        <end position="21"/>
    </location>
</feature>
<organism evidence="3 4">
    <name type="scientific">Halogranum amylolyticum</name>
    <dbReference type="NCBI Taxonomy" id="660520"/>
    <lineage>
        <taxon>Archaea</taxon>
        <taxon>Methanobacteriati</taxon>
        <taxon>Methanobacteriota</taxon>
        <taxon>Stenosarchaea group</taxon>
        <taxon>Halobacteria</taxon>
        <taxon>Halobacteriales</taxon>
        <taxon>Haloferacaceae</taxon>
    </lineage>
</organism>
<feature type="transmembrane region" description="Helical" evidence="2">
    <location>
        <begin position="267"/>
        <end position="285"/>
    </location>
</feature>
<dbReference type="AlphaFoldDB" id="A0A1H8WWN9"/>
<feature type="transmembrane region" description="Helical" evidence="2">
    <location>
        <begin position="76"/>
        <end position="101"/>
    </location>
</feature>
<dbReference type="Proteomes" id="UP000199126">
    <property type="component" value="Unassembled WGS sequence"/>
</dbReference>
<evidence type="ECO:0000313" key="4">
    <source>
        <dbReference type="Proteomes" id="UP000199126"/>
    </source>
</evidence>
<evidence type="ECO:0000256" key="1">
    <source>
        <dbReference type="SAM" id="MobiDB-lite"/>
    </source>
</evidence>
<sequence>MDADRYSLRSILTGGTGPNDPRSVRTRLQQWILYWGGRVSIAFLLLVGVFLVLLLASAVRPLDLRLLLRNTNTVQSLFTTLLSGSILLVSIVVTITSIVLSHEITDIDNERERIDAAIDYRTQIEGSIARDVSPARPAEFLRIILVLIDRQAEGLARIAAESDDDTFREEADAFVAQVADVVERTNAQLANARFGSFKILLAGLNYDYSWQLHTARRFKQRYSRQMTNDQLAAVDDLVETLKVFAVGREYFTSLYYKQEFARLSSHLLYVTLPTVVYTSYILLALDAKMFPDVSVLGISPLLLVVSFSYAVALAPYVLLTSYVLRAMAVTLRTLAAGPFVLRDQTLPDPVDWDQNSVAADWTGPTSAENDDDD</sequence>
<keyword evidence="4" id="KW-1185">Reference proteome</keyword>
<dbReference type="EMBL" id="FODV01000050">
    <property type="protein sequence ID" value="SEP32105.1"/>
    <property type="molecule type" value="Genomic_DNA"/>
</dbReference>
<proteinExistence type="predicted"/>
<protein>
    <submittedName>
        <fullName evidence="3">Uncharacterized protein</fullName>
    </submittedName>
</protein>
<gene>
    <name evidence="3" type="ORF">SAMN04487948_1505</name>
</gene>
<feature type="transmembrane region" description="Helical" evidence="2">
    <location>
        <begin position="32"/>
        <end position="56"/>
    </location>
</feature>
<feature type="transmembrane region" description="Helical" evidence="2">
    <location>
        <begin position="297"/>
        <end position="324"/>
    </location>
</feature>
<reference evidence="4" key="1">
    <citation type="submission" date="2016-10" db="EMBL/GenBank/DDBJ databases">
        <authorList>
            <person name="Varghese N."/>
            <person name="Submissions S."/>
        </authorList>
    </citation>
    <scope>NUCLEOTIDE SEQUENCE [LARGE SCALE GENOMIC DNA]</scope>
    <source>
        <strain evidence="4">CGMCC 1.10121</strain>
    </source>
</reference>
<evidence type="ECO:0000256" key="2">
    <source>
        <dbReference type="SAM" id="Phobius"/>
    </source>
</evidence>
<dbReference type="Pfam" id="PF25927">
    <property type="entry name" value="DUF7972"/>
    <property type="match status" value="1"/>
</dbReference>
<evidence type="ECO:0000313" key="3">
    <source>
        <dbReference type="EMBL" id="SEP32105.1"/>
    </source>
</evidence>